<accession>A0A8C3NE80</accession>
<reference evidence="1" key="2">
    <citation type="submission" date="2025-08" db="UniProtKB">
        <authorList>
            <consortium name="Ensembl"/>
        </authorList>
    </citation>
    <scope>IDENTIFICATION</scope>
</reference>
<dbReference type="InterPro" id="IPR011001">
    <property type="entry name" value="Saposin-like"/>
</dbReference>
<reference evidence="1" key="3">
    <citation type="submission" date="2025-09" db="UniProtKB">
        <authorList>
            <consortium name="Ensembl"/>
        </authorList>
    </citation>
    <scope>IDENTIFICATION</scope>
</reference>
<proteinExistence type="predicted"/>
<dbReference type="InterPro" id="IPR008139">
    <property type="entry name" value="SaposinB_dom"/>
</dbReference>
<name>A0A8C3NE80_GEOPR</name>
<dbReference type="Proteomes" id="UP000694382">
    <property type="component" value="Chromosome 22"/>
</dbReference>
<keyword evidence="2" id="KW-1185">Reference proteome</keyword>
<evidence type="ECO:0000313" key="2">
    <source>
        <dbReference type="Proteomes" id="UP000694382"/>
    </source>
</evidence>
<dbReference type="Ensembl" id="ENSCPVT00000020778.2">
    <property type="protein sequence ID" value="ENSCPVP00000019890.1"/>
    <property type="gene ID" value="ENSCPVG00000014468.2"/>
</dbReference>
<dbReference type="PROSITE" id="PS50015">
    <property type="entry name" value="SAP_B"/>
    <property type="match status" value="1"/>
</dbReference>
<protein>
    <submittedName>
        <fullName evidence="1">Uncharacterized protein</fullName>
    </submittedName>
</protein>
<organism evidence="1 2">
    <name type="scientific">Geospiza parvula</name>
    <name type="common">Small tree-finch</name>
    <name type="synonym">Camarhynchus parvulus</name>
    <dbReference type="NCBI Taxonomy" id="87175"/>
    <lineage>
        <taxon>Eukaryota</taxon>
        <taxon>Metazoa</taxon>
        <taxon>Chordata</taxon>
        <taxon>Craniata</taxon>
        <taxon>Vertebrata</taxon>
        <taxon>Euteleostomi</taxon>
        <taxon>Archelosauria</taxon>
        <taxon>Archosauria</taxon>
        <taxon>Dinosauria</taxon>
        <taxon>Saurischia</taxon>
        <taxon>Theropoda</taxon>
        <taxon>Coelurosauria</taxon>
        <taxon>Aves</taxon>
        <taxon>Neognathae</taxon>
        <taxon>Neoaves</taxon>
        <taxon>Telluraves</taxon>
        <taxon>Australaves</taxon>
        <taxon>Passeriformes</taxon>
        <taxon>Thraupidae</taxon>
        <taxon>Camarhynchus</taxon>
    </lineage>
</organism>
<dbReference type="SMART" id="SM00741">
    <property type="entry name" value="SapB"/>
    <property type="match status" value="1"/>
</dbReference>
<evidence type="ECO:0000313" key="1">
    <source>
        <dbReference type="Ensembl" id="ENSCPVP00000019890.1"/>
    </source>
</evidence>
<sequence length="144" mass="14665">MGVTVSVGVTVAFPGSALSPLPLPLPRCWLCRSLVARAEAAVPVRSLAAALAGLCRALPLPVAGACQCLAERYAALALEGLLGRLGPRVLCRFFLACSGGGDGGDSEHEGPLPPPGVLEAIVVRLADCVTEEVRGNTGGTVPRR</sequence>
<dbReference type="Gene3D" id="1.10.225.10">
    <property type="entry name" value="Saposin-like"/>
    <property type="match status" value="1"/>
</dbReference>
<dbReference type="AlphaFoldDB" id="A0A8C3NE80"/>
<reference evidence="1" key="1">
    <citation type="submission" date="2020-02" db="EMBL/GenBank/DDBJ databases">
        <authorList>
            <person name="Enbody D E."/>
            <person name="Pettersson E M."/>
        </authorList>
    </citation>
    <scope>NUCLEOTIDE SEQUENCE [LARGE SCALE GENOMIC DNA]</scope>
</reference>
<dbReference type="SUPFAM" id="SSF47862">
    <property type="entry name" value="Saposin"/>
    <property type="match status" value="1"/>
</dbReference>